<evidence type="ECO:0000256" key="1">
    <source>
        <dbReference type="ARBA" id="ARBA00022801"/>
    </source>
</evidence>
<dbReference type="GO" id="GO:0004301">
    <property type="term" value="F:epoxide hydrolase activity"/>
    <property type="evidence" value="ECO:0007669"/>
    <property type="project" value="TreeGrafter"/>
</dbReference>
<dbReference type="Pfam" id="PF00561">
    <property type="entry name" value="Abhydrolase_1"/>
    <property type="match status" value="1"/>
</dbReference>
<dbReference type="OrthoDB" id="284184at2759"/>
<dbReference type="InterPro" id="IPR000073">
    <property type="entry name" value="AB_hydrolase_1"/>
</dbReference>
<dbReference type="PANTHER" id="PTHR42977:SF3">
    <property type="entry name" value="AB HYDROLASE-1 DOMAIN-CONTAINING PROTEIN"/>
    <property type="match status" value="1"/>
</dbReference>
<dbReference type="InterPro" id="IPR029058">
    <property type="entry name" value="AB_hydrolase_fold"/>
</dbReference>
<evidence type="ECO:0000259" key="2">
    <source>
        <dbReference type="Pfam" id="PF00561"/>
    </source>
</evidence>
<accession>A0A9P9ILH0</accession>
<protein>
    <submittedName>
        <fullName evidence="3">Hydrolase</fullName>
    </submittedName>
</protein>
<keyword evidence="4" id="KW-1185">Reference proteome</keyword>
<organism evidence="3 4">
    <name type="scientific">Dendryphion nanum</name>
    <dbReference type="NCBI Taxonomy" id="256645"/>
    <lineage>
        <taxon>Eukaryota</taxon>
        <taxon>Fungi</taxon>
        <taxon>Dikarya</taxon>
        <taxon>Ascomycota</taxon>
        <taxon>Pezizomycotina</taxon>
        <taxon>Dothideomycetes</taxon>
        <taxon>Pleosporomycetidae</taxon>
        <taxon>Pleosporales</taxon>
        <taxon>Torulaceae</taxon>
        <taxon>Dendryphion</taxon>
    </lineage>
</organism>
<gene>
    <name evidence="3" type="ORF">B0J11DRAFT_436263</name>
</gene>
<dbReference type="PRINTS" id="PR00111">
    <property type="entry name" value="ABHYDROLASE"/>
</dbReference>
<evidence type="ECO:0000313" key="4">
    <source>
        <dbReference type="Proteomes" id="UP000700596"/>
    </source>
</evidence>
<name>A0A9P9ILH0_9PLEO</name>
<proteinExistence type="predicted"/>
<comment type="caution">
    <text evidence="3">The sequence shown here is derived from an EMBL/GenBank/DDBJ whole genome shotgun (WGS) entry which is preliminary data.</text>
</comment>
<dbReference type="InterPro" id="IPR000639">
    <property type="entry name" value="Epox_hydrolase-like"/>
</dbReference>
<evidence type="ECO:0000313" key="3">
    <source>
        <dbReference type="EMBL" id="KAH7123679.1"/>
    </source>
</evidence>
<dbReference type="SUPFAM" id="SSF53474">
    <property type="entry name" value="alpha/beta-Hydrolases"/>
    <property type="match status" value="1"/>
</dbReference>
<dbReference type="PANTHER" id="PTHR42977">
    <property type="entry name" value="HYDROLASE-RELATED"/>
    <property type="match status" value="1"/>
</dbReference>
<feature type="domain" description="AB hydrolase-1" evidence="2">
    <location>
        <begin position="32"/>
        <end position="275"/>
    </location>
</feature>
<keyword evidence="1 3" id="KW-0378">Hydrolase</keyword>
<dbReference type="Gene3D" id="3.40.50.1820">
    <property type="entry name" value="alpha/beta hydrolase"/>
    <property type="match status" value="1"/>
</dbReference>
<reference evidence="3" key="1">
    <citation type="journal article" date="2021" name="Nat. Commun.">
        <title>Genetic determinants of endophytism in the Arabidopsis root mycobiome.</title>
        <authorList>
            <person name="Mesny F."/>
            <person name="Miyauchi S."/>
            <person name="Thiergart T."/>
            <person name="Pickel B."/>
            <person name="Atanasova L."/>
            <person name="Karlsson M."/>
            <person name="Huettel B."/>
            <person name="Barry K.W."/>
            <person name="Haridas S."/>
            <person name="Chen C."/>
            <person name="Bauer D."/>
            <person name="Andreopoulos W."/>
            <person name="Pangilinan J."/>
            <person name="LaButti K."/>
            <person name="Riley R."/>
            <person name="Lipzen A."/>
            <person name="Clum A."/>
            <person name="Drula E."/>
            <person name="Henrissat B."/>
            <person name="Kohler A."/>
            <person name="Grigoriev I.V."/>
            <person name="Martin F.M."/>
            <person name="Hacquard S."/>
        </authorList>
    </citation>
    <scope>NUCLEOTIDE SEQUENCE</scope>
    <source>
        <strain evidence="3">MPI-CAGE-CH-0243</strain>
    </source>
</reference>
<dbReference type="Proteomes" id="UP000700596">
    <property type="component" value="Unassembled WGS sequence"/>
</dbReference>
<dbReference type="EMBL" id="JAGMWT010000008">
    <property type="protein sequence ID" value="KAH7123679.1"/>
    <property type="molecule type" value="Genomic_DNA"/>
</dbReference>
<dbReference type="InterPro" id="IPR051340">
    <property type="entry name" value="Haloalkane_dehalogenase"/>
</dbReference>
<sequence length="293" mass="33146">MTFLTAATRYLNLTLEGGEKIFYREAGSTESPTVLLLHGFPTSSHQFRDLIPRLAPKYRVIAPDFPGYGFTEVPSGYSYTFDNLANTIDEFLEKIPQPPQKYSIYIFDYGAPVGLRLALKHPDRIQAILSQNGNAYDEGLGAFWDPIRAVWENKNDETLAGISYLVEYNATKWQYENGTSDLSTVGPEFYTLDQTHMDRPGNKDIQVALLYDYRNNLPLYPKFQEYFRKSQVPLLAAWGKNDAIFVPPGAEAFKRDLPNAKVELLDGGHFVSVTHTAQLAKLILDFLKDNNIS</sequence>
<dbReference type="PRINTS" id="PR00412">
    <property type="entry name" value="EPOXHYDRLASE"/>
</dbReference>
<dbReference type="AlphaFoldDB" id="A0A9P9ILH0"/>